<dbReference type="Proteomes" id="UP000045285">
    <property type="component" value="Unassembled WGS sequence"/>
</dbReference>
<feature type="domain" description="DUF4145" evidence="1">
    <location>
        <begin position="79"/>
        <end position="175"/>
    </location>
</feature>
<name>A0A090EAJ3_MESPL</name>
<evidence type="ECO:0000313" key="2">
    <source>
        <dbReference type="EMBL" id="CDX24496.1"/>
    </source>
</evidence>
<dbReference type="EMBL" id="CCMZ01000035">
    <property type="protein sequence ID" value="CDX24496.1"/>
    <property type="molecule type" value="Genomic_DNA"/>
</dbReference>
<organism evidence="2 3">
    <name type="scientific">Mesorhizobium plurifarium</name>
    <dbReference type="NCBI Taxonomy" id="69974"/>
    <lineage>
        <taxon>Bacteria</taxon>
        <taxon>Pseudomonadati</taxon>
        <taxon>Pseudomonadota</taxon>
        <taxon>Alphaproteobacteria</taxon>
        <taxon>Hyphomicrobiales</taxon>
        <taxon>Phyllobacteriaceae</taxon>
        <taxon>Mesorhizobium</taxon>
    </lineage>
</organism>
<dbReference type="InterPro" id="IPR025285">
    <property type="entry name" value="DUF4145"/>
</dbReference>
<dbReference type="AlphaFoldDB" id="A0A090EAJ3"/>
<dbReference type="Pfam" id="PF13643">
    <property type="entry name" value="DUF4145"/>
    <property type="match status" value="1"/>
</dbReference>
<keyword evidence="3" id="KW-1185">Reference proteome</keyword>
<evidence type="ECO:0000259" key="1">
    <source>
        <dbReference type="Pfam" id="PF13643"/>
    </source>
</evidence>
<sequence length="210" mass="23046">MKCPHCTVSIHAAWNAKSIVYHTAATPFSYRSMVCPACSKWVIELKHDQGDWNLVEPPAMARGPIPPEVPKTIAVDYLEACKVLPVSPKASAALSRRCLQSMLRAHGYSAKDLAKEIDLLLAETDASKAIPPSLRTVVDAIRNFGNFSAHPITDVTSLQIIDVEPEEAEWCLEVLEECFDFFYVRPAQAAKRKAELDAKLASAGKPQSKG</sequence>
<protein>
    <recommendedName>
        <fullName evidence="1">DUF4145 domain-containing protein</fullName>
    </recommendedName>
</protein>
<accession>A0A090EAJ3</accession>
<proteinExistence type="predicted"/>
<reference evidence="3" key="1">
    <citation type="submission" date="2014-08" db="EMBL/GenBank/DDBJ databases">
        <authorList>
            <person name="Moulin L."/>
        </authorList>
    </citation>
    <scope>NUCLEOTIDE SEQUENCE [LARGE SCALE GENOMIC DNA]</scope>
</reference>
<gene>
    <name evidence="2" type="ORF">MPL3356_400099</name>
</gene>
<evidence type="ECO:0000313" key="3">
    <source>
        <dbReference type="Proteomes" id="UP000045285"/>
    </source>
</evidence>